<dbReference type="PROSITE" id="PS51071">
    <property type="entry name" value="HTH_RPIR"/>
    <property type="match status" value="1"/>
</dbReference>
<name>A0A4V3D9Z5_9PAST</name>
<keyword evidence="2" id="KW-0238">DNA-binding</keyword>
<dbReference type="InterPro" id="IPR047640">
    <property type="entry name" value="RpiR-like"/>
</dbReference>
<dbReference type="RefSeq" id="WP_133542417.1">
    <property type="nucleotide sequence ID" value="NZ_SNYQ01000001.1"/>
</dbReference>
<dbReference type="Pfam" id="PF01380">
    <property type="entry name" value="SIS"/>
    <property type="match status" value="1"/>
</dbReference>
<dbReference type="GO" id="GO:0097367">
    <property type="term" value="F:carbohydrate derivative binding"/>
    <property type="evidence" value="ECO:0007669"/>
    <property type="project" value="InterPro"/>
</dbReference>
<dbReference type="Pfam" id="PF01418">
    <property type="entry name" value="HTH_6"/>
    <property type="match status" value="1"/>
</dbReference>
<keyword evidence="7" id="KW-1185">Reference proteome</keyword>
<dbReference type="GO" id="GO:1901135">
    <property type="term" value="P:carbohydrate derivative metabolic process"/>
    <property type="evidence" value="ECO:0007669"/>
    <property type="project" value="InterPro"/>
</dbReference>
<accession>A0A4V3D9Z5</accession>
<gene>
    <name evidence="6" type="ORF">EDC45_0111</name>
</gene>
<sequence>MEENAQLKDLQNQIRARYDDLSKRLKQVAQYILDNSDSIVFDTVAVIAQKAKVPPSTLIRFAAEFGFSGFNEMKQLFRENLMEKTTNYTERLQLSNKLNKQHNSAADNILSIFAQANGQALRQLDTEDNIGLLHSAAKLLMQANNIFIIGLKRSFSVACYLNYALQHLDCRSFVIDGQGGMFDEQLNQVKAGDVIVVISFSPYADETLNIVNIAAQKGIKQIAITDSQISPLLAFSDISFIIKEAQVLGFRSQCSTMTLVQSLAITIGLEKNPAERGTD</sequence>
<keyword evidence="1" id="KW-0805">Transcription regulation</keyword>
<dbReference type="SUPFAM" id="SSF46689">
    <property type="entry name" value="Homeodomain-like"/>
    <property type="match status" value="1"/>
</dbReference>
<dbReference type="InterPro" id="IPR000281">
    <property type="entry name" value="HTH_RpiR"/>
</dbReference>
<evidence type="ECO:0000256" key="2">
    <source>
        <dbReference type="ARBA" id="ARBA00023125"/>
    </source>
</evidence>
<dbReference type="GO" id="GO:0003700">
    <property type="term" value="F:DNA-binding transcription factor activity"/>
    <property type="evidence" value="ECO:0007669"/>
    <property type="project" value="InterPro"/>
</dbReference>
<keyword evidence="3" id="KW-0804">Transcription</keyword>
<comment type="caution">
    <text evidence="6">The sequence shown here is derived from an EMBL/GenBank/DDBJ whole genome shotgun (WGS) entry which is preliminary data.</text>
</comment>
<feature type="domain" description="SIS" evidence="5">
    <location>
        <begin position="136"/>
        <end position="273"/>
    </location>
</feature>
<evidence type="ECO:0000256" key="1">
    <source>
        <dbReference type="ARBA" id="ARBA00023015"/>
    </source>
</evidence>
<dbReference type="EMBL" id="SNYQ01000001">
    <property type="protein sequence ID" value="TDQ59463.1"/>
    <property type="molecule type" value="Genomic_DNA"/>
</dbReference>
<dbReference type="GO" id="GO:0003677">
    <property type="term" value="F:DNA binding"/>
    <property type="evidence" value="ECO:0007669"/>
    <property type="project" value="UniProtKB-KW"/>
</dbReference>
<dbReference type="InterPro" id="IPR035472">
    <property type="entry name" value="RpiR-like_SIS"/>
</dbReference>
<dbReference type="InterPro" id="IPR009057">
    <property type="entry name" value="Homeodomain-like_sf"/>
</dbReference>
<dbReference type="PROSITE" id="PS51464">
    <property type="entry name" value="SIS"/>
    <property type="match status" value="1"/>
</dbReference>
<dbReference type="Gene3D" id="1.10.10.10">
    <property type="entry name" value="Winged helix-like DNA-binding domain superfamily/Winged helix DNA-binding domain"/>
    <property type="match status" value="1"/>
</dbReference>
<proteinExistence type="predicted"/>
<dbReference type="CDD" id="cd05013">
    <property type="entry name" value="SIS_RpiR"/>
    <property type="match status" value="1"/>
</dbReference>
<dbReference type="Proteomes" id="UP000295657">
    <property type="component" value="Unassembled WGS sequence"/>
</dbReference>
<reference evidence="6 7" key="1">
    <citation type="submission" date="2019-03" db="EMBL/GenBank/DDBJ databases">
        <title>Genomic Encyclopedia of Type Strains, Phase IV (KMG-IV): sequencing the most valuable type-strain genomes for metagenomic binning, comparative biology and taxonomic classification.</title>
        <authorList>
            <person name="Goeker M."/>
        </authorList>
    </citation>
    <scope>NUCLEOTIDE SEQUENCE [LARGE SCALE GENOMIC DNA]</scope>
    <source>
        <strain evidence="6 7">DSM 28403</strain>
    </source>
</reference>
<dbReference type="PANTHER" id="PTHR30514:SF20">
    <property type="entry name" value="TRANSCRIPTIONAL REGULATOR"/>
    <property type="match status" value="1"/>
</dbReference>
<organism evidence="6 7">
    <name type="scientific">Mesocricetibacter intestinalis</name>
    <dbReference type="NCBI Taxonomy" id="1521930"/>
    <lineage>
        <taxon>Bacteria</taxon>
        <taxon>Pseudomonadati</taxon>
        <taxon>Pseudomonadota</taxon>
        <taxon>Gammaproteobacteria</taxon>
        <taxon>Pasteurellales</taxon>
        <taxon>Pasteurellaceae</taxon>
        <taxon>Mesocricetibacter</taxon>
    </lineage>
</organism>
<protein>
    <submittedName>
        <fullName evidence="6">RpiR family transcriptional regulator</fullName>
    </submittedName>
</protein>
<dbReference type="InterPro" id="IPR036388">
    <property type="entry name" value="WH-like_DNA-bd_sf"/>
</dbReference>
<evidence type="ECO:0000256" key="3">
    <source>
        <dbReference type="ARBA" id="ARBA00023163"/>
    </source>
</evidence>
<dbReference type="OrthoDB" id="9814005at2"/>
<dbReference type="SUPFAM" id="SSF53697">
    <property type="entry name" value="SIS domain"/>
    <property type="match status" value="1"/>
</dbReference>
<evidence type="ECO:0000313" key="6">
    <source>
        <dbReference type="EMBL" id="TDQ59463.1"/>
    </source>
</evidence>
<dbReference type="Gene3D" id="3.40.50.10490">
    <property type="entry name" value="Glucose-6-phosphate isomerase like protein, domain 1"/>
    <property type="match status" value="1"/>
</dbReference>
<dbReference type="AlphaFoldDB" id="A0A4V3D9Z5"/>
<evidence type="ECO:0000259" key="5">
    <source>
        <dbReference type="PROSITE" id="PS51464"/>
    </source>
</evidence>
<evidence type="ECO:0000313" key="7">
    <source>
        <dbReference type="Proteomes" id="UP000295657"/>
    </source>
</evidence>
<feature type="domain" description="HTH rpiR-type" evidence="4">
    <location>
        <begin position="8"/>
        <end position="84"/>
    </location>
</feature>
<dbReference type="PANTHER" id="PTHR30514">
    <property type="entry name" value="GLUCOKINASE"/>
    <property type="match status" value="1"/>
</dbReference>
<dbReference type="InterPro" id="IPR001347">
    <property type="entry name" value="SIS_dom"/>
</dbReference>
<dbReference type="InterPro" id="IPR046348">
    <property type="entry name" value="SIS_dom_sf"/>
</dbReference>
<evidence type="ECO:0000259" key="4">
    <source>
        <dbReference type="PROSITE" id="PS51071"/>
    </source>
</evidence>